<dbReference type="SUPFAM" id="SSF53167">
    <property type="entry name" value="Purine and uridine phosphorylases"/>
    <property type="match status" value="1"/>
</dbReference>
<gene>
    <name evidence="2" type="ORF">ACFPEN_04770</name>
</gene>
<dbReference type="PANTHER" id="PTHR46832:SF1">
    <property type="entry name" value="5'-METHYLTHIOADENOSINE_S-ADENOSYLHOMOCYSTEINE NUCLEOSIDASE"/>
    <property type="match status" value="1"/>
</dbReference>
<dbReference type="RefSeq" id="WP_417922322.1">
    <property type="nucleotide sequence ID" value="NZ_JBHSFS010000002.1"/>
</dbReference>
<proteinExistence type="predicted"/>
<dbReference type="Proteomes" id="UP001595990">
    <property type="component" value="Unassembled WGS sequence"/>
</dbReference>
<organism evidence="2 3">
    <name type="scientific">Streptomyces ehimensis</name>
    <dbReference type="NCBI Taxonomy" id="68195"/>
    <lineage>
        <taxon>Bacteria</taxon>
        <taxon>Bacillati</taxon>
        <taxon>Actinomycetota</taxon>
        <taxon>Actinomycetes</taxon>
        <taxon>Kitasatosporales</taxon>
        <taxon>Streptomycetaceae</taxon>
        <taxon>Streptomyces</taxon>
    </lineage>
</organism>
<name>A0ABV9BD90_9ACTN</name>
<sequence length="247" mass="26291">MADNPFPTAVIFTALSVECAAVRAHLPKTETLRHPLGTRVERGRLPDSPWYVALAEIGEGTLTAAVLTAHVNSWLSPQALFFVGVAGGLKDDINIGDVVVATKIYGIHGGKQTPEGFLVRPEAWRAAYRLDQAARHALRGTEHRAHFKPIAVGDVVLADAKSAIARHIHEHYNDAVAIEMEGAGVAEAARLIGTLDTLIIRGVSDKADVNKRERDAEGSQLDAAKNAAAAVVAVLRELEPTGAASRP</sequence>
<dbReference type="Gene3D" id="3.40.50.1580">
    <property type="entry name" value="Nucleoside phosphorylase domain"/>
    <property type="match status" value="1"/>
</dbReference>
<dbReference type="InterPro" id="IPR035994">
    <property type="entry name" value="Nucleoside_phosphorylase_sf"/>
</dbReference>
<dbReference type="CDD" id="cd09008">
    <property type="entry name" value="MTAN"/>
    <property type="match status" value="1"/>
</dbReference>
<dbReference type="EMBL" id="JBHSFS010000002">
    <property type="protein sequence ID" value="MFC4512245.1"/>
    <property type="molecule type" value="Genomic_DNA"/>
</dbReference>
<evidence type="ECO:0000259" key="1">
    <source>
        <dbReference type="Pfam" id="PF01048"/>
    </source>
</evidence>
<protein>
    <submittedName>
        <fullName evidence="2">5'-methylthioadenosine/S-adenosylhomocysteine nucleosidase</fullName>
    </submittedName>
</protein>
<dbReference type="InterPro" id="IPR000845">
    <property type="entry name" value="Nucleoside_phosphorylase_d"/>
</dbReference>
<accession>A0ABV9BD90</accession>
<evidence type="ECO:0000313" key="2">
    <source>
        <dbReference type="EMBL" id="MFC4512245.1"/>
    </source>
</evidence>
<feature type="domain" description="Nucleoside phosphorylase" evidence="1">
    <location>
        <begin position="9"/>
        <end position="236"/>
    </location>
</feature>
<reference evidence="3" key="1">
    <citation type="journal article" date="2019" name="Int. J. Syst. Evol. Microbiol.">
        <title>The Global Catalogue of Microorganisms (GCM) 10K type strain sequencing project: providing services to taxonomists for standard genome sequencing and annotation.</title>
        <authorList>
            <consortium name="The Broad Institute Genomics Platform"/>
            <consortium name="The Broad Institute Genome Sequencing Center for Infectious Disease"/>
            <person name="Wu L."/>
            <person name="Ma J."/>
        </authorList>
    </citation>
    <scope>NUCLEOTIDE SEQUENCE [LARGE SCALE GENOMIC DNA]</scope>
    <source>
        <strain evidence="3">CECT 8064</strain>
    </source>
</reference>
<keyword evidence="3" id="KW-1185">Reference proteome</keyword>
<dbReference type="PANTHER" id="PTHR46832">
    <property type="entry name" value="5'-METHYLTHIOADENOSINE/S-ADENOSYLHOMOCYSTEINE NUCLEOSIDASE"/>
    <property type="match status" value="1"/>
</dbReference>
<comment type="caution">
    <text evidence="2">The sequence shown here is derived from an EMBL/GenBank/DDBJ whole genome shotgun (WGS) entry which is preliminary data.</text>
</comment>
<evidence type="ECO:0000313" key="3">
    <source>
        <dbReference type="Proteomes" id="UP001595990"/>
    </source>
</evidence>
<dbReference type="Pfam" id="PF01048">
    <property type="entry name" value="PNP_UDP_1"/>
    <property type="match status" value="1"/>
</dbReference>